<dbReference type="InterPro" id="IPR001057">
    <property type="entry name" value="Glu/AcGlu_kinase"/>
</dbReference>
<dbReference type="CDD" id="cd07079">
    <property type="entry name" value="ALDH_F18-19_ProA-GPR"/>
    <property type="match status" value="1"/>
</dbReference>
<keyword evidence="8" id="KW-0547">Nucleotide-binding</keyword>
<evidence type="ECO:0000256" key="1">
    <source>
        <dbReference type="ARBA" id="ARBA00004985"/>
    </source>
</evidence>
<comment type="catalytic activity">
    <reaction evidence="15">
        <text>L-glutamate + ATP = L-glutamyl 5-phosphate + ADP</text>
        <dbReference type="Rhea" id="RHEA:14877"/>
        <dbReference type="ChEBI" id="CHEBI:29985"/>
        <dbReference type="ChEBI" id="CHEBI:30616"/>
        <dbReference type="ChEBI" id="CHEBI:58274"/>
        <dbReference type="ChEBI" id="CHEBI:456216"/>
        <dbReference type="EC" id="2.7.2.11"/>
    </reaction>
</comment>
<protein>
    <submittedName>
        <fullName evidence="18">CRE-ALH-13 protein</fullName>
    </submittedName>
</protein>
<keyword evidence="19" id="KW-1185">Reference proteome</keyword>
<dbReference type="EMBL" id="DS268483">
    <property type="protein sequence ID" value="EFP10253.1"/>
    <property type="molecule type" value="Genomic_DNA"/>
</dbReference>
<dbReference type="STRING" id="31234.E3MVN0"/>
<evidence type="ECO:0000256" key="8">
    <source>
        <dbReference type="ARBA" id="ARBA00022741"/>
    </source>
</evidence>
<dbReference type="HAMAP" id="MF_00412">
    <property type="entry name" value="ProA"/>
    <property type="match status" value="1"/>
</dbReference>
<gene>
    <name evidence="18" type="primary">Cre-alh-13</name>
    <name evidence="18" type="ORF">CRE_24115</name>
</gene>
<dbReference type="PRINTS" id="PR00474">
    <property type="entry name" value="GLU5KINASE"/>
</dbReference>
<evidence type="ECO:0000256" key="2">
    <source>
        <dbReference type="ARBA" id="ARBA00005185"/>
    </source>
</evidence>
<dbReference type="PANTHER" id="PTHR11063">
    <property type="entry name" value="GLUTAMATE SEMIALDEHYDE DEHYDROGENASE"/>
    <property type="match status" value="1"/>
</dbReference>
<evidence type="ECO:0000313" key="19">
    <source>
        <dbReference type="Proteomes" id="UP000008281"/>
    </source>
</evidence>
<dbReference type="GO" id="GO:0055129">
    <property type="term" value="P:L-proline biosynthetic process"/>
    <property type="evidence" value="ECO:0007669"/>
    <property type="project" value="UniProtKB-UniPathway"/>
</dbReference>
<evidence type="ECO:0000256" key="14">
    <source>
        <dbReference type="ARBA" id="ARBA00049024"/>
    </source>
</evidence>
<dbReference type="SUPFAM" id="SSF53720">
    <property type="entry name" value="ALDH-like"/>
    <property type="match status" value="1"/>
</dbReference>
<comment type="similarity">
    <text evidence="3">In the C-terminal section; belongs to the gamma-glutamyl phosphate reductase family.</text>
</comment>
<comment type="pathway">
    <text evidence="1">Amino-acid biosynthesis; L-proline biosynthesis; L-glutamate 5-semialdehyde from L-glutamate: step 2/2.</text>
</comment>
<evidence type="ECO:0000256" key="12">
    <source>
        <dbReference type="ARBA" id="ARBA00023002"/>
    </source>
</evidence>
<feature type="domain" description="Aspartate/glutamate/uridylate kinase" evidence="17">
    <location>
        <begin position="153"/>
        <end position="395"/>
    </location>
</feature>
<evidence type="ECO:0000256" key="6">
    <source>
        <dbReference type="ARBA" id="ARBA00022650"/>
    </source>
</evidence>
<dbReference type="InterPro" id="IPR016161">
    <property type="entry name" value="Ald_DH/histidinol_DH"/>
</dbReference>
<keyword evidence="13" id="KW-0511">Multifunctional enzyme</keyword>
<dbReference type="GO" id="GO:0005524">
    <property type="term" value="F:ATP binding"/>
    <property type="evidence" value="ECO:0007669"/>
    <property type="project" value="UniProtKB-KW"/>
</dbReference>
<dbReference type="UniPathway" id="UPA00098">
    <property type="reaction ID" value="UER00359"/>
</dbReference>
<dbReference type="InterPro" id="IPR005766">
    <property type="entry name" value="P5_carboxy_syn"/>
</dbReference>
<name>E3MVN0_CAERE</name>
<dbReference type="InterPro" id="IPR019797">
    <property type="entry name" value="Glutamate_5-kinase_CS"/>
</dbReference>
<dbReference type="PIRSF" id="PIRSF036429">
    <property type="entry name" value="P5C_syn"/>
    <property type="match status" value="1"/>
</dbReference>
<dbReference type="eggNOG" id="KOG4165">
    <property type="taxonomic scope" value="Eukaryota"/>
</dbReference>
<dbReference type="CDD" id="cd04256">
    <property type="entry name" value="AAK_P5CS_ProBA"/>
    <property type="match status" value="1"/>
</dbReference>
<dbReference type="Proteomes" id="UP000008281">
    <property type="component" value="Unassembled WGS sequence"/>
</dbReference>
<dbReference type="PROSITE" id="PS01223">
    <property type="entry name" value="PROA"/>
    <property type="match status" value="1"/>
</dbReference>
<dbReference type="GO" id="GO:0004349">
    <property type="term" value="F:glutamate 5-kinase activity"/>
    <property type="evidence" value="ECO:0007669"/>
    <property type="project" value="UniProtKB-EC"/>
</dbReference>
<comment type="similarity">
    <text evidence="4">In the N-terminal section; belongs to the glutamate 5-kinase family.</text>
</comment>
<evidence type="ECO:0000313" key="18">
    <source>
        <dbReference type="EMBL" id="EFP10253.1"/>
    </source>
</evidence>
<dbReference type="HOGENOM" id="CLU_016144_0_0_1"/>
<accession>E3MVN0</accession>
<dbReference type="NCBIfam" id="NF001221">
    <property type="entry name" value="PRK00197.1"/>
    <property type="match status" value="1"/>
</dbReference>
<dbReference type="InterPro" id="IPR036393">
    <property type="entry name" value="AceGlu_kinase-like_sf"/>
</dbReference>
<dbReference type="FunFam" id="3.40.309.10:FF:000015">
    <property type="entry name" value="Delta-1-pyrroline-5-carboxylate synthase"/>
    <property type="match status" value="1"/>
</dbReference>
<proteinExistence type="inferred from homology"/>
<dbReference type="PANTHER" id="PTHR11063:SF8">
    <property type="entry name" value="DELTA-1-PYRROLINE-5-CARBOXYLATE SYNTHASE"/>
    <property type="match status" value="1"/>
</dbReference>
<evidence type="ECO:0000256" key="3">
    <source>
        <dbReference type="ARBA" id="ARBA00006300"/>
    </source>
</evidence>
<dbReference type="GO" id="GO:0004350">
    <property type="term" value="F:glutamate-5-semialdehyde dehydrogenase activity"/>
    <property type="evidence" value="ECO:0007669"/>
    <property type="project" value="UniProtKB-EC"/>
</dbReference>
<dbReference type="NCBIfam" id="TIGR01027">
    <property type="entry name" value="proB"/>
    <property type="match status" value="1"/>
</dbReference>
<dbReference type="GO" id="GO:0005739">
    <property type="term" value="C:mitochondrion"/>
    <property type="evidence" value="ECO:0007669"/>
    <property type="project" value="TreeGrafter"/>
</dbReference>
<evidence type="ECO:0000256" key="9">
    <source>
        <dbReference type="ARBA" id="ARBA00022777"/>
    </source>
</evidence>
<dbReference type="FunCoup" id="E3MVN0">
    <property type="interactions" value="1335"/>
</dbReference>
<evidence type="ECO:0000256" key="4">
    <source>
        <dbReference type="ARBA" id="ARBA00009302"/>
    </source>
</evidence>
<evidence type="ECO:0000256" key="7">
    <source>
        <dbReference type="ARBA" id="ARBA00022679"/>
    </source>
</evidence>
<evidence type="ECO:0000259" key="17">
    <source>
        <dbReference type="Pfam" id="PF00696"/>
    </source>
</evidence>
<dbReference type="OMA" id="PPMFIVD"/>
<keyword evidence="11" id="KW-0521">NADP</keyword>
<dbReference type="AlphaFoldDB" id="E3MVN0"/>
<dbReference type="InterPro" id="IPR016163">
    <property type="entry name" value="Ald_DH_C"/>
</dbReference>
<dbReference type="InterPro" id="IPR015590">
    <property type="entry name" value="Aldehyde_DH_dom"/>
</dbReference>
<keyword evidence="7" id="KW-0808">Transferase</keyword>
<dbReference type="InParanoid" id="E3MVN0"/>
<evidence type="ECO:0000256" key="11">
    <source>
        <dbReference type="ARBA" id="ARBA00022857"/>
    </source>
</evidence>
<dbReference type="Gene3D" id="3.40.1160.10">
    <property type="entry name" value="Acetylglutamate kinase-like"/>
    <property type="match status" value="1"/>
</dbReference>
<evidence type="ECO:0000259" key="16">
    <source>
        <dbReference type="Pfam" id="PF00171"/>
    </source>
</evidence>
<dbReference type="InterPro" id="IPR005715">
    <property type="entry name" value="Glu_5kinase/COase_Synthase"/>
</dbReference>
<keyword evidence="6" id="KW-0641">Proline biosynthesis</keyword>
<dbReference type="InterPro" id="IPR016162">
    <property type="entry name" value="Ald_DH_N"/>
</dbReference>
<comment type="catalytic activity">
    <reaction evidence="14">
        <text>L-glutamate 5-semialdehyde + phosphate + NADP(+) = L-glutamyl 5-phosphate + NADPH + H(+)</text>
        <dbReference type="Rhea" id="RHEA:19541"/>
        <dbReference type="ChEBI" id="CHEBI:15378"/>
        <dbReference type="ChEBI" id="CHEBI:43474"/>
        <dbReference type="ChEBI" id="CHEBI:57783"/>
        <dbReference type="ChEBI" id="CHEBI:58066"/>
        <dbReference type="ChEBI" id="CHEBI:58274"/>
        <dbReference type="ChEBI" id="CHEBI:58349"/>
        <dbReference type="EC" id="1.2.1.41"/>
    </reaction>
</comment>
<keyword evidence="10" id="KW-0067">ATP-binding</keyword>
<evidence type="ECO:0000256" key="15">
    <source>
        <dbReference type="ARBA" id="ARBA00049141"/>
    </source>
</evidence>
<dbReference type="OrthoDB" id="1934954at2759"/>
<dbReference type="eggNOG" id="KOG1154">
    <property type="taxonomic scope" value="Eukaryota"/>
</dbReference>
<dbReference type="NCBIfam" id="TIGR00407">
    <property type="entry name" value="proA"/>
    <property type="match status" value="1"/>
</dbReference>
<comment type="pathway">
    <text evidence="2">Amino-acid biosynthesis; L-proline biosynthesis; L-glutamate 5-semialdehyde from L-glutamate: step 1/2.</text>
</comment>
<dbReference type="Gene3D" id="3.40.309.10">
    <property type="entry name" value="Aldehyde Dehydrogenase, Chain A, domain 2"/>
    <property type="match status" value="1"/>
</dbReference>
<evidence type="ECO:0000256" key="13">
    <source>
        <dbReference type="ARBA" id="ARBA00023268"/>
    </source>
</evidence>
<dbReference type="HAMAP" id="MF_00456">
    <property type="entry name" value="ProB"/>
    <property type="match status" value="1"/>
</dbReference>
<sequence length="872" mass="95078">MVQYSITVTALMFSYKTEKRYVCFHTEFCLFTEILIPKLENVHQGNFERLLHSCSTTNLDLQMFIFQILSTKMFRATRCLRVPLRNSHINILRPTQTELIKTRSSALAPYEKVSPITAVGATPVRDANGNFCTKTRQKHPLISTRNDLKKAQRVVVKLGSAVITREDECGLALGRLASIVEQVSELQQSGRQMLIVSSGAVAFGRQKLRQELVMSMSMRQTLRGPSGMAADKRACAASGMPGLMSLYEQLFQQYGITVAQVLLTKPDIDDDQRRKNLQATIESLLSLNIIPIVNANDAVAPDPKLNMHISDNDSLAARLSAEIEAELLIILSNVNGVYTGPPDLEGSRLLHTYVPSENSGVTFGANSKFGTGGMESKVTACVTALQNGVTTVITNGLAQDAITDAVAGKKIGTMFCNTKGYEGPPIEEVAEKCRDAGRQLAALSNKERGAMVRHLAALLVDKEKYIIEANKTDLANAKSSGLDPQLLNRLKMTPEKIQDLHAGLNTIADSAETLVGRVLKKVKVAEGLFLEQVTVPIGSLMVIFESRPDCLPQVASLAMASGNALLLKGGKEAEESNKALHALVQEALGTHGFEMRDAVTLVRSREDVADLLQLKDLIDLVIPRGSSDLVRSMQEKSKGIPVLGHAEGVCHVYIDKDCDEQKAIQIVRDSKCDYPSACNAAETILIHKDLATAPFFDALCSMFKSEGVKLHAGPKLASLLKFAPPPAESMSFEYGSLECTLEVVDNVEEAVAHIIRYGSGHTESIITENTNTAEHFLKHVDSACAFHNASTRFADGYRFGLGAEVGISTGRIHARGPVGVEGLLTTKWLLRGEGHMVEDFKNGKYTYLHENLNPTEVFRALETTGELKKATA</sequence>
<dbReference type="SUPFAM" id="SSF53633">
    <property type="entry name" value="Carbamate kinase-like"/>
    <property type="match status" value="1"/>
</dbReference>
<keyword evidence="12" id="KW-0560">Oxidoreductase</keyword>
<dbReference type="InterPro" id="IPR041744">
    <property type="entry name" value="G5K_ProBA"/>
</dbReference>
<dbReference type="PROSITE" id="PS00902">
    <property type="entry name" value="GLUTAMATE_5_KINASE"/>
    <property type="match status" value="1"/>
</dbReference>
<reference evidence="18" key="1">
    <citation type="submission" date="2007-07" db="EMBL/GenBank/DDBJ databases">
        <title>PCAP assembly of the Caenorhabditis remanei genome.</title>
        <authorList>
            <consortium name="The Caenorhabditis remanei Sequencing Consortium"/>
            <person name="Wilson R.K."/>
        </authorList>
    </citation>
    <scope>NUCLEOTIDE SEQUENCE [LARGE SCALE GENOMIC DNA]</scope>
    <source>
        <strain evidence="18">PB4641</strain>
    </source>
</reference>
<feature type="domain" description="Aldehyde dehydrogenase" evidence="16">
    <location>
        <begin position="423"/>
        <end position="700"/>
    </location>
</feature>
<dbReference type="Pfam" id="PF00696">
    <property type="entry name" value="AA_kinase"/>
    <property type="match status" value="1"/>
</dbReference>
<keyword evidence="5" id="KW-0028">Amino-acid biosynthesis</keyword>
<dbReference type="InterPro" id="IPR001048">
    <property type="entry name" value="Asp/Glu/Uridylate_kinase"/>
</dbReference>
<evidence type="ECO:0000256" key="5">
    <source>
        <dbReference type="ARBA" id="ARBA00022605"/>
    </source>
</evidence>
<dbReference type="Pfam" id="PF00171">
    <property type="entry name" value="Aldedh"/>
    <property type="match status" value="1"/>
</dbReference>
<evidence type="ECO:0000256" key="10">
    <source>
        <dbReference type="ARBA" id="ARBA00022840"/>
    </source>
</evidence>
<organism evidence="19">
    <name type="scientific">Caenorhabditis remanei</name>
    <name type="common">Caenorhabditis vulgaris</name>
    <dbReference type="NCBI Taxonomy" id="31234"/>
    <lineage>
        <taxon>Eukaryota</taxon>
        <taxon>Metazoa</taxon>
        <taxon>Ecdysozoa</taxon>
        <taxon>Nematoda</taxon>
        <taxon>Chromadorea</taxon>
        <taxon>Rhabditida</taxon>
        <taxon>Rhabditina</taxon>
        <taxon>Rhabditomorpha</taxon>
        <taxon>Rhabditoidea</taxon>
        <taxon>Rhabditidae</taxon>
        <taxon>Peloderinae</taxon>
        <taxon>Caenorhabditis</taxon>
    </lineage>
</organism>
<dbReference type="FunFam" id="3.40.1160.10:FF:000010">
    <property type="entry name" value="Delta-1-pyrroline-5-carboxylate synthase"/>
    <property type="match status" value="1"/>
</dbReference>
<dbReference type="NCBIfam" id="TIGR01092">
    <property type="entry name" value="P5CS"/>
    <property type="match status" value="1"/>
</dbReference>
<dbReference type="Gene3D" id="3.40.605.10">
    <property type="entry name" value="Aldehyde Dehydrogenase, Chain A, domain 1"/>
    <property type="match status" value="1"/>
</dbReference>
<keyword evidence="9" id="KW-0418">Kinase</keyword>
<dbReference type="InterPro" id="IPR000965">
    <property type="entry name" value="GPR_dom"/>
</dbReference>
<dbReference type="InterPro" id="IPR020593">
    <property type="entry name" value="G-glutamylP_reductase_CS"/>
</dbReference>